<sequence length="791" mass="88534">MQTSNPYLYHHQLYATNAIDLGPSTSASSSTLTSVAAPFPDNGPGAYKKRKVDRACDACRRRKTKCDGPKMPDNVCTNCLQTRKPCTYIEASKPRGPPKAYVTGLEDRVEQLEAILKQLQPGVDFSDELGPPITRGSWKDEDYSNKSHASSSTTSLHKKTSSSSVSLHPPKSSSTESRLSNTRGRSSPPPLVDANFVGLSSHLPFSSSTSQNPLTKRDLNLYTIPPGDSDQDSFGSDDDSSDTDALVESYGGEPQRLTLRGAAVSVVDGEDNHRRFHGKSSAASLVDATRKFKQMHLLSMEGEGKSTGITPPPPTSTRRAEFWCSPKWELVWEGLHVDSPELIPQVLSKFPADDLAISLIDLHFIHTNTQFPLLHRATFERQWNQKLHHRDIWFACLCLSLFAVAGRWSDDTRVLTPPIVKSETEEIDWSSAGWRYFTAAVDIHRYRRSLLYPATLFEIQTFTLLSMFLRGSTSPAAGWVFVSIGLRKAQDAGAHRKNVYRDIPTIDEELWKRAIWCLIMSDRIGGVSLGRGCGINEEDFDLDLPLDVDDEYMETTDPALAFKQPPGVPSKLSAFILLIKLMQILAFTMKTIYVVNKSRVFSGVFSLDWRDEIVAQINKAMNDWAESIPEHLRWTEDMPDPLFSNQAATLYTTYYLTQMVIFRPFVPSPTRSIESKFIQGPTIPPFPLPAMKICISAAQSCARIIDHQLKRGFSNIPAMCMVSHTGGGMLSWAIWDLKVQERLSRFPGVSVTEDIKPPDMDKVQEYIASINVFIKAMEWSQPRWQMVTPLL</sequence>
<keyword evidence="2" id="KW-1185">Reference proteome</keyword>
<protein>
    <submittedName>
        <fullName evidence="1">Uncharacterized protein</fullName>
    </submittedName>
</protein>
<dbReference type="EMBL" id="ML208263">
    <property type="protein sequence ID" value="TFK75372.1"/>
    <property type="molecule type" value="Genomic_DNA"/>
</dbReference>
<dbReference type="Proteomes" id="UP000308600">
    <property type="component" value="Unassembled WGS sequence"/>
</dbReference>
<evidence type="ECO:0000313" key="1">
    <source>
        <dbReference type="EMBL" id="TFK75372.1"/>
    </source>
</evidence>
<organism evidence="1 2">
    <name type="scientific">Pluteus cervinus</name>
    <dbReference type="NCBI Taxonomy" id="181527"/>
    <lineage>
        <taxon>Eukaryota</taxon>
        <taxon>Fungi</taxon>
        <taxon>Dikarya</taxon>
        <taxon>Basidiomycota</taxon>
        <taxon>Agaricomycotina</taxon>
        <taxon>Agaricomycetes</taxon>
        <taxon>Agaricomycetidae</taxon>
        <taxon>Agaricales</taxon>
        <taxon>Pluteineae</taxon>
        <taxon>Pluteaceae</taxon>
        <taxon>Pluteus</taxon>
    </lineage>
</organism>
<name>A0ACD3BCN8_9AGAR</name>
<gene>
    <name evidence="1" type="ORF">BDN72DRAFT_810971</name>
</gene>
<evidence type="ECO:0000313" key="2">
    <source>
        <dbReference type="Proteomes" id="UP000308600"/>
    </source>
</evidence>
<accession>A0ACD3BCN8</accession>
<proteinExistence type="predicted"/>
<reference evidence="1 2" key="1">
    <citation type="journal article" date="2019" name="Nat. Ecol. Evol.">
        <title>Megaphylogeny resolves global patterns of mushroom evolution.</title>
        <authorList>
            <person name="Varga T."/>
            <person name="Krizsan K."/>
            <person name="Foldi C."/>
            <person name="Dima B."/>
            <person name="Sanchez-Garcia M."/>
            <person name="Sanchez-Ramirez S."/>
            <person name="Szollosi G.J."/>
            <person name="Szarkandi J.G."/>
            <person name="Papp V."/>
            <person name="Albert L."/>
            <person name="Andreopoulos W."/>
            <person name="Angelini C."/>
            <person name="Antonin V."/>
            <person name="Barry K.W."/>
            <person name="Bougher N.L."/>
            <person name="Buchanan P."/>
            <person name="Buyck B."/>
            <person name="Bense V."/>
            <person name="Catcheside P."/>
            <person name="Chovatia M."/>
            <person name="Cooper J."/>
            <person name="Damon W."/>
            <person name="Desjardin D."/>
            <person name="Finy P."/>
            <person name="Geml J."/>
            <person name="Haridas S."/>
            <person name="Hughes K."/>
            <person name="Justo A."/>
            <person name="Karasinski D."/>
            <person name="Kautmanova I."/>
            <person name="Kiss B."/>
            <person name="Kocsube S."/>
            <person name="Kotiranta H."/>
            <person name="LaButti K.M."/>
            <person name="Lechner B.E."/>
            <person name="Liimatainen K."/>
            <person name="Lipzen A."/>
            <person name="Lukacs Z."/>
            <person name="Mihaltcheva S."/>
            <person name="Morgado L.N."/>
            <person name="Niskanen T."/>
            <person name="Noordeloos M.E."/>
            <person name="Ohm R.A."/>
            <person name="Ortiz-Santana B."/>
            <person name="Ovrebo C."/>
            <person name="Racz N."/>
            <person name="Riley R."/>
            <person name="Savchenko A."/>
            <person name="Shiryaev A."/>
            <person name="Soop K."/>
            <person name="Spirin V."/>
            <person name="Szebenyi C."/>
            <person name="Tomsovsky M."/>
            <person name="Tulloss R.E."/>
            <person name="Uehling J."/>
            <person name="Grigoriev I.V."/>
            <person name="Vagvolgyi C."/>
            <person name="Papp T."/>
            <person name="Martin F.M."/>
            <person name="Miettinen O."/>
            <person name="Hibbett D.S."/>
            <person name="Nagy L.G."/>
        </authorList>
    </citation>
    <scope>NUCLEOTIDE SEQUENCE [LARGE SCALE GENOMIC DNA]</scope>
    <source>
        <strain evidence="1 2">NL-1719</strain>
    </source>
</reference>